<feature type="region of interest" description="Disordered" evidence="4">
    <location>
        <begin position="672"/>
        <end position="691"/>
    </location>
</feature>
<keyword evidence="3" id="KW-0067">ATP-binding</keyword>
<feature type="compositionally biased region" description="Acidic residues" evidence="4">
    <location>
        <begin position="678"/>
        <end position="691"/>
    </location>
</feature>
<dbReference type="InterPro" id="IPR027417">
    <property type="entry name" value="P-loop_NTPase"/>
</dbReference>
<dbReference type="Pfam" id="PF12848">
    <property type="entry name" value="ABC_tran_Xtn"/>
    <property type="match status" value="1"/>
</dbReference>
<keyword evidence="2" id="KW-0547">Nucleotide-binding</keyword>
<name>A0A8E2DZ76_9PEZI</name>
<evidence type="ECO:0000256" key="3">
    <source>
        <dbReference type="ARBA" id="ARBA00022840"/>
    </source>
</evidence>
<dbReference type="FunFam" id="3.40.50.300:FF:000011">
    <property type="entry name" value="Putative ABC transporter ATP-binding component"/>
    <property type="match status" value="1"/>
</dbReference>
<proteinExistence type="predicted"/>
<evidence type="ECO:0000256" key="4">
    <source>
        <dbReference type="SAM" id="MobiDB-lite"/>
    </source>
</evidence>
<evidence type="ECO:0000259" key="5">
    <source>
        <dbReference type="PROSITE" id="PS50893"/>
    </source>
</evidence>
<dbReference type="InterPro" id="IPR032781">
    <property type="entry name" value="ABC_tran_Xtn"/>
</dbReference>
<keyword evidence="7" id="KW-1185">Reference proteome</keyword>
<dbReference type="PROSITE" id="PS00211">
    <property type="entry name" value="ABC_TRANSPORTER_1"/>
    <property type="match status" value="1"/>
</dbReference>
<dbReference type="InterPro" id="IPR017871">
    <property type="entry name" value="ABC_transporter-like_CS"/>
</dbReference>
<dbReference type="GO" id="GO:0005524">
    <property type="term" value="F:ATP binding"/>
    <property type="evidence" value="ECO:0007669"/>
    <property type="project" value="UniProtKB-KW"/>
</dbReference>
<keyword evidence="1" id="KW-0677">Repeat</keyword>
<protein>
    <submittedName>
        <fullName evidence="6">P-loop containing nucleoside triphosphate hydrolase protein</fullName>
    </submittedName>
</protein>
<dbReference type="SMART" id="SM00382">
    <property type="entry name" value="AAA"/>
    <property type="match status" value="2"/>
</dbReference>
<dbReference type="Pfam" id="PF00005">
    <property type="entry name" value="ABC_tran"/>
    <property type="match status" value="2"/>
</dbReference>
<dbReference type="PANTHER" id="PTHR19211">
    <property type="entry name" value="ATP-BINDING TRANSPORT PROTEIN-RELATED"/>
    <property type="match status" value="1"/>
</dbReference>
<keyword evidence="6" id="KW-0378">Hydrolase</keyword>
<evidence type="ECO:0000313" key="6">
    <source>
        <dbReference type="EMBL" id="OCK74363.1"/>
    </source>
</evidence>
<dbReference type="InterPro" id="IPR003593">
    <property type="entry name" value="AAA+_ATPase"/>
</dbReference>
<dbReference type="PROSITE" id="PS50893">
    <property type="entry name" value="ABC_TRANSPORTER_2"/>
    <property type="match status" value="2"/>
</dbReference>
<dbReference type="CDD" id="cd03221">
    <property type="entry name" value="ABCF_EF-3"/>
    <property type="match status" value="1"/>
</dbReference>
<dbReference type="EMBL" id="KV745497">
    <property type="protein sequence ID" value="OCK74363.1"/>
    <property type="molecule type" value="Genomic_DNA"/>
</dbReference>
<reference evidence="6 7" key="1">
    <citation type="journal article" date="2016" name="Nat. Commun.">
        <title>Ectomycorrhizal ecology is imprinted in the genome of the dominant symbiotic fungus Cenococcum geophilum.</title>
        <authorList>
            <consortium name="DOE Joint Genome Institute"/>
            <person name="Peter M."/>
            <person name="Kohler A."/>
            <person name="Ohm R.A."/>
            <person name="Kuo A."/>
            <person name="Krutzmann J."/>
            <person name="Morin E."/>
            <person name="Arend M."/>
            <person name="Barry K.W."/>
            <person name="Binder M."/>
            <person name="Choi C."/>
            <person name="Clum A."/>
            <person name="Copeland A."/>
            <person name="Grisel N."/>
            <person name="Haridas S."/>
            <person name="Kipfer T."/>
            <person name="LaButti K."/>
            <person name="Lindquist E."/>
            <person name="Lipzen A."/>
            <person name="Maire R."/>
            <person name="Meier B."/>
            <person name="Mihaltcheva S."/>
            <person name="Molinier V."/>
            <person name="Murat C."/>
            <person name="Poggeler S."/>
            <person name="Quandt C.A."/>
            <person name="Sperisen C."/>
            <person name="Tritt A."/>
            <person name="Tisserant E."/>
            <person name="Crous P.W."/>
            <person name="Henrissat B."/>
            <person name="Nehls U."/>
            <person name="Egli S."/>
            <person name="Spatafora J.W."/>
            <person name="Grigoriev I.V."/>
            <person name="Martin F.M."/>
        </authorList>
    </citation>
    <scope>NUCLEOTIDE SEQUENCE [LARGE SCALE GENOMIC DNA]</scope>
    <source>
        <strain evidence="6 7">CBS 459.81</strain>
    </source>
</reference>
<dbReference type="GO" id="GO:0016887">
    <property type="term" value="F:ATP hydrolysis activity"/>
    <property type="evidence" value="ECO:0007669"/>
    <property type="project" value="InterPro"/>
</dbReference>
<dbReference type="Gene3D" id="3.40.50.300">
    <property type="entry name" value="P-loop containing nucleotide triphosphate hydrolases"/>
    <property type="match status" value="3"/>
</dbReference>
<dbReference type="OrthoDB" id="2110130at2759"/>
<gene>
    <name evidence="6" type="ORF">K432DRAFT_430062</name>
</gene>
<evidence type="ECO:0000256" key="1">
    <source>
        <dbReference type="ARBA" id="ARBA00022737"/>
    </source>
</evidence>
<dbReference type="InterPro" id="IPR003439">
    <property type="entry name" value="ABC_transporter-like_ATP-bd"/>
</dbReference>
<dbReference type="InterPro" id="IPR050611">
    <property type="entry name" value="ABCF"/>
</dbReference>
<dbReference type="Proteomes" id="UP000250266">
    <property type="component" value="Unassembled WGS sequence"/>
</dbReference>
<evidence type="ECO:0000313" key="7">
    <source>
        <dbReference type="Proteomes" id="UP000250266"/>
    </source>
</evidence>
<dbReference type="AlphaFoldDB" id="A0A8E2DZ76"/>
<evidence type="ECO:0000256" key="2">
    <source>
        <dbReference type="ARBA" id="ARBA00022741"/>
    </source>
</evidence>
<sequence length="736" mass="81557">MRSLPAAQLAAPKLSISSQQSRYAIDCLDAPTTKEVLIKDLSISIGQRELLSRTVVHLVEGRKYVLIGKNGEGKSTLLRAMADKQIPGQPWNLRVLLLGQTRELTLEEAVGGLPVEEESVLQHVIRSDAVRERYSREAKLLLDAFDAQESDPSRPILAYRQVRHQRLLMKLEEIISFAERRSGARGKNARKTLVEVEDEVKDSEDSLKEDLSSIDAAVLSKEIQAAAEILADAQSALEMMDAAASESRARTVLLGLGFKPEMIDNSMSKLSGGWRTRCDLACALCQSTDVLLLDEPTNFLDLPSIIWLQDYINGDDLSGTTVVTVTHDRDFADAVAQELLILRRQKIEVFKGNLSTYEREKIKKIRWMTTMKEAQDKQKKHYEQSIANNIKAAKHTGDDKKLKAAASRKKKVEERMGMEVNAKGHRFKLNRDRIGKHNTIRAQFDIPDFDPLPRIKFPSIPPDLRFPGALVSLEKVSFRYSRNTPFILSDINLTIHYGERVGLVGLNGSGKSTLVNLLDGTTSPTTGTITRHSRVKIARFNQLVVEDLEALGKANTTLSALQHLIEHSGNTLSDQEARGVLGSLGLQGHVASDIPIAALSGGQKVRLAFAKLVYSPPHLLVLDEVTTHLDGETILALIYALRDFDGALLVVTHDRFFMRCVVQGENPAKISSRAALEGGEEESESEDSEYEEALDLRKGVVYGMFKGGIRKLEGGVEEYEEIATRQAGKLTLKGLK</sequence>
<feature type="domain" description="ABC transporter" evidence="5">
    <location>
        <begin position="471"/>
        <end position="697"/>
    </location>
</feature>
<accession>A0A8E2DZ76</accession>
<dbReference type="SUPFAM" id="SSF52540">
    <property type="entry name" value="P-loop containing nucleoside triphosphate hydrolases"/>
    <property type="match status" value="2"/>
</dbReference>
<dbReference type="PANTHER" id="PTHR19211:SF135">
    <property type="entry name" value="ATPASE, PUTATIVE (AFU_ORTHOLOGUE AFUA_1G16440)-RELATED"/>
    <property type="match status" value="1"/>
</dbReference>
<organism evidence="6 7">
    <name type="scientific">Lepidopterella palustris CBS 459.81</name>
    <dbReference type="NCBI Taxonomy" id="1314670"/>
    <lineage>
        <taxon>Eukaryota</taxon>
        <taxon>Fungi</taxon>
        <taxon>Dikarya</taxon>
        <taxon>Ascomycota</taxon>
        <taxon>Pezizomycotina</taxon>
        <taxon>Dothideomycetes</taxon>
        <taxon>Pleosporomycetidae</taxon>
        <taxon>Mytilinidiales</taxon>
        <taxon>Argynnaceae</taxon>
        <taxon>Lepidopterella</taxon>
    </lineage>
</organism>
<feature type="domain" description="ABC transporter" evidence="5">
    <location>
        <begin position="36"/>
        <end position="369"/>
    </location>
</feature>